<evidence type="ECO:0000313" key="7">
    <source>
        <dbReference type="EMBL" id="MCZ4549371.1"/>
    </source>
</evidence>
<keyword evidence="3 5" id="KW-1133">Transmembrane helix</keyword>
<evidence type="ECO:0000256" key="2">
    <source>
        <dbReference type="ARBA" id="ARBA00022692"/>
    </source>
</evidence>
<dbReference type="Pfam" id="PF13515">
    <property type="entry name" value="FUSC_2"/>
    <property type="match status" value="1"/>
</dbReference>
<gene>
    <name evidence="7" type="ORF">O4213_05225</name>
</gene>
<evidence type="ECO:0000256" key="3">
    <source>
        <dbReference type="ARBA" id="ARBA00022989"/>
    </source>
</evidence>
<dbReference type="EMBL" id="JAPWIE010000002">
    <property type="protein sequence ID" value="MCZ4549371.1"/>
    <property type="molecule type" value="Genomic_DNA"/>
</dbReference>
<name>A0ABT4MTL2_GORRU</name>
<feature type="transmembrane region" description="Helical" evidence="5">
    <location>
        <begin position="16"/>
        <end position="36"/>
    </location>
</feature>
<accession>A0ABT4MTL2</accession>
<organism evidence="7 8">
    <name type="scientific">Gordonia rubripertincta</name>
    <name type="common">Rhodococcus corallinus</name>
    <dbReference type="NCBI Taxonomy" id="36822"/>
    <lineage>
        <taxon>Bacteria</taxon>
        <taxon>Bacillati</taxon>
        <taxon>Actinomycetota</taxon>
        <taxon>Actinomycetes</taxon>
        <taxon>Mycobacteriales</taxon>
        <taxon>Gordoniaceae</taxon>
        <taxon>Gordonia</taxon>
    </lineage>
</organism>
<keyword evidence="2 5" id="KW-0812">Transmembrane</keyword>
<protein>
    <submittedName>
        <fullName evidence="7">FUSC family protein</fullName>
    </submittedName>
</protein>
<keyword evidence="4 5" id="KW-0472">Membrane</keyword>
<feature type="transmembrane region" description="Helical" evidence="5">
    <location>
        <begin position="273"/>
        <end position="291"/>
    </location>
</feature>
<keyword evidence="8" id="KW-1185">Reference proteome</keyword>
<dbReference type="Proteomes" id="UP001067235">
    <property type="component" value="Unassembled WGS sequence"/>
</dbReference>
<comment type="caution">
    <text evidence="7">The sequence shown here is derived from an EMBL/GenBank/DDBJ whole genome shotgun (WGS) entry which is preliminary data.</text>
</comment>
<feature type="transmembrane region" description="Helical" evidence="5">
    <location>
        <begin position="117"/>
        <end position="135"/>
    </location>
</feature>
<sequence length="331" mass="34056">MAEVRRALPLLMGERWFAWNPAAAIVGAVAAIPAVVVAFSDIAAAAALGVGVLPAAIVGIAPLRRQRIVLLLAGLLIGLPMMLGSLVAPLPVVAVPVIFGLAVGAVLLAGTARFARLGGLLMTLAVPMVGVGLSYDTVGESAELTALFVGGSVLVWLCAMAVPEREPAAGDQPPGSPGLGYGLRFGAAGALAATIGFVFDFDHVGWACAAALMVMRPVRDVQLARMTGRVVSVVSGGAVALLLIESGPPAAVFATVFLLALSLASATHGSRFYVTPAFTTFFVIMLLGYSNPDDAPSRLFERINETLLGVAIALFFGILLPLLLRPRPARD</sequence>
<feature type="transmembrane region" description="Helical" evidence="5">
    <location>
        <begin position="68"/>
        <end position="87"/>
    </location>
</feature>
<dbReference type="InterPro" id="IPR049453">
    <property type="entry name" value="Memb_transporter_dom"/>
</dbReference>
<dbReference type="RefSeq" id="WP_301569911.1">
    <property type="nucleotide sequence ID" value="NZ_JAPWIE010000002.1"/>
</dbReference>
<feature type="transmembrane region" description="Helical" evidence="5">
    <location>
        <begin position="223"/>
        <end position="244"/>
    </location>
</feature>
<proteinExistence type="predicted"/>
<evidence type="ECO:0000313" key="8">
    <source>
        <dbReference type="Proteomes" id="UP001067235"/>
    </source>
</evidence>
<evidence type="ECO:0000259" key="6">
    <source>
        <dbReference type="Pfam" id="PF13515"/>
    </source>
</evidence>
<feature type="transmembrane region" description="Helical" evidence="5">
    <location>
        <begin position="93"/>
        <end position="110"/>
    </location>
</feature>
<comment type="subcellular location">
    <subcellularLocation>
        <location evidence="1">Membrane</location>
        <topology evidence="1">Multi-pass membrane protein</topology>
    </subcellularLocation>
</comment>
<feature type="transmembrane region" description="Helical" evidence="5">
    <location>
        <begin position="42"/>
        <end position="61"/>
    </location>
</feature>
<feature type="domain" description="Integral membrane bound transporter" evidence="6">
    <location>
        <begin position="191"/>
        <end position="316"/>
    </location>
</feature>
<evidence type="ECO:0000256" key="5">
    <source>
        <dbReference type="SAM" id="Phobius"/>
    </source>
</evidence>
<evidence type="ECO:0000256" key="1">
    <source>
        <dbReference type="ARBA" id="ARBA00004141"/>
    </source>
</evidence>
<reference evidence="7" key="1">
    <citation type="submission" date="2022-12" db="EMBL/GenBank/DDBJ databases">
        <authorList>
            <person name="Krivoruchko A.V."/>
            <person name="Elkin A."/>
        </authorList>
    </citation>
    <scope>NUCLEOTIDE SEQUENCE</scope>
    <source>
        <strain evidence="7">IEGM 1388</strain>
    </source>
</reference>
<evidence type="ECO:0000256" key="4">
    <source>
        <dbReference type="ARBA" id="ARBA00023136"/>
    </source>
</evidence>
<feature type="transmembrane region" description="Helical" evidence="5">
    <location>
        <begin position="303"/>
        <end position="324"/>
    </location>
</feature>